<sequence>MELVYDLVLVLHFFGLASLIGGLMVQLSARGGRVVNLAMMHGVMTQVVTGVAMVGLAEGVSSLDKDVDNAKIGVKLAVALVITVLCWMNRKRPGISGGMFFTLFGLSAANVFVAVLWS</sequence>
<evidence type="ECO:0000313" key="2">
    <source>
        <dbReference type="EMBL" id="TDE15751.1"/>
    </source>
</evidence>
<accession>A0A4R5DUD8</accession>
<comment type="caution">
    <text evidence="2">The sequence shown here is derived from an EMBL/GenBank/DDBJ whole genome shotgun (WGS) entry which is preliminary data.</text>
</comment>
<feature type="transmembrane region" description="Helical" evidence="1">
    <location>
        <begin position="37"/>
        <end position="57"/>
    </location>
</feature>
<evidence type="ECO:0000313" key="3">
    <source>
        <dbReference type="Proteomes" id="UP000294739"/>
    </source>
</evidence>
<protein>
    <recommendedName>
        <fullName evidence="4">Integral membrane protein</fullName>
    </recommendedName>
</protein>
<feature type="transmembrane region" description="Helical" evidence="1">
    <location>
        <begin position="100"/>
        <end position="117"/>
    </location>
</feature>
<reference evidence="2 3" key="1">
    <citation type="submission" date="2019-03" db="EMBL/GenBank/DDBJ databases">
        <title>Draft genome sequences of novel Actinobacteria.</title>
        <authorList>
            <person name="Sahin N."/>
            <person name="Ay H."/>
            <person name="Saygin H."/>
        </authorList>
    </citation>
    <scope>NUCLEOTIDE SEQUENCE [LARGE SCALE GENOMIC DNA]</scope>
    <source>
        <strain evidence="2 3">5K138</strain>
    </source>
</reference>
<feature type="transmembrane region" description="Helical" evidence="1">
    <location>
        <begin position="69"/>
        <end position="88"/>
    </location>
</feature>
<keyword evidence="1" id="KW-1133">Transmembrane helix</keyword>
<dbReference type="Proteomes" id="UP000294739">
    <property type="component" value="Unassembled WGS sequence"/>
</dbReference>
<gene>
    <name evidence="2" type="ORF">E1269_00090</name>
</gene>
<keyword evidence="1" id="KW-0472">Membrane</keyword>
<organism evidence="2 3">
    <name type="scientific">Jiangella asiatica</name>
    <dbReference type="NCBI Taxonomy" id="2530372"/>
    <lineage>
        <taxon>Bacteria</taxon>
        <taxon>Bacillati</taxon>
        <taxon>Actinomycetota</taxon>
        <taxon>Actinomycetes</taxon>
        <taxon>Jiangellales</taxon>
        <taxon>Jiangellaceae</taxon>
        <taxon>Jiangella</taxon>
    </lineage>
</organism>
<dbReference type="InParanoid" id="A0A4R5DUD8"/>
<dbReference type="OrthoDB" id="3830423at2"/>
<name>A0A4R5DUD8_9ACTN</name>
<proteinExistence type="predicted"/>
<dbReference type="AlphaFoldDB" id="A0A4R5DUD8"/>
<evidence type="ECO:0000256" key="1">
    <source>
        <dbReference type="SAM" id="Phobius"/>
    </source>
</evidence>
<dbReference type="EMBL" id="SMKZ01000001">
    <property type="protein sequence ID" value="TDE15751.1"/>
    <property type="molecule type" value="Genomic_DNA"/>
</dbReference>
<feature type="transmembrane region" description="Helical" evidence="1">
    <location>
        <begin position="6"/>
        <end position="25"/>
    </location>
</feature>
<keyword evidence="3" id="KW-1185">Reference proteome</keyword>
<evidence type="ECO:0008006" key="4">
    <source>
        <dbReference type="Google" id="ProtNLM"/>
    </source>
</evidence>
<keyword evidence="1" id="KW-0812">Transmembrane</keyword>